<organism evidence="5 6">
    <name type="scientific">Mycolicibacterium sphagni</name>
    <dbReference type="NCBI Taxonomy" id="1786"/>
    <lineage>
        <taxon>Bacteria</taxon>
        <taxon>Bacillati</taxon>
        <taxon>Actinomycetota</taxon>
        <taxon>Actinomycetes</taxon>
        <taxon>Mycobacteriales</taxon>
        <taxon>Mycobacteriaceae</taxon>
        <taxon>Mycolicibacterium</taxon>
    </lineage>
</organism>
<dbReference type="PANTHER" id="PTHR47894:SF4">
    <property type="entry name" value="HTH-TYPE TRANSCRIPTIONAL REGULATOR GADX"/>
    <property type="match status" value="1"/>
</dbReference>
<dbReference type="Proteomes" id="UP000216063">
    <property type="component" value="Unassembled WGS sequence"/>
</dbReference>
<dbReference type="EMBL" id="NOZR01000016">
    <property type="protein sequence ID" value="OYN77512.1"/>
    <property type="molecule type" value="Genomic_DNA"/>
</dbReference>
<keyword evidence="1" id="KW-0805">Transcription regulation</keyword>
<name>A0A255DKN1_9MYCO</name>
<dbReference type="Pfam" id="PF12833">
    <property type="entry name" value="HTH_18"/>
    <property type="match status" value="1"/>
</dbReference>
<dbReference type="InterPro" id="IPR009057">
    <property type="entry name" value="Homeodomain-like_sf"/>
</dbReference>
<dbReference type="GO" id="GO:0003700">
    <property type="term" value="F:DNA-binding transcription factor activity"/>
    <property type="evidence" value="ECO:0007669"/>
    <property type="project" value="InterPro"/>
</dbReference>
<proteinExistence type="predicted"/>
<dbReference type="SUPFAM" id="SSF46689">
    <property type="entry name" value="Homeodomain-like"/>
    <property type="match status" value="1"/>
</dbReference>
<accession>A0A255DKN1</accession>
<dbReference type="GO" id="GO:0005829">
    <property type="term" value="C:cytosol"/>
    <property type="evidence" value="ECO:0007669"/>
    <property type="project" value="TreeGrafter"/>
</dbReference>
<dbReference type="GO" id="GO:0000976">
    <property type="term" value="F:transcription cis-regulatory region binding"/>
    <property type="evidence" value="ECO:0007669"/>
    <property type="project" value="TreeGrafter"/>
</dbReference>
<reference evidence="5 6" key="1">
    <citation type="submission" date="2017-07" db="EMBL/GenBank/DDBJ databases">
        <title>The new phylogeny of genus Mycobacterium.</title>
        <authorList>
            <person name="Tortoli E."/>
            <person name="Trovato A."/>
            <person name="Cirillo D.M."/>
        </authorList>
    </citation>
    <scope>NUCLEOTIDE SEQUENCE [LARGE SCALE GENOMIC DNA]</scope>
    <source>
        <strain evidence="5 6">ATCC 33027</strain>
    </source>
</reference>
<dbReference type="AlphaFoldDB" id="A0A255DKN1"/>
<keyword evidence="6" id="KW-1185">Reference proteome</keyword>
<gene>
    <name evidence="5" type="ORF">CG716_18485</name>
</gene>
<evidence type="ECO:0000256" key="1">
    <source>
        <dbReference type="ARBA" id="ARBA00023015"/>
    </source>
</evidence>
<dbReference type="InterPro" id="IPR032687">
    <property type="entry name" value="AraC-type_N"/>
</dbReference>
<keyword evidence="2" id="KW-0238">DNA-binding</keyword>
<dbReference type="SMART" id="SM00342">
    <property type="entry name" value="HTH_ARAC"/>
    <property type="match status" value="1"/>
</dbReference>
<feature type="domain" description="HTH araC/xylS-type" evidence="4">
    <location>
        <begin position="232"/>
        <end position="330"/>
    </location>
</feature>
<dbReference type="PANTHER" id="PTHR47894">
    <property type="entry name" value="HTH-TYPE TRANSCRIPTIONAL REGULATOR GADX"/>
    <property type="match status" value="1"/>
</dbReference>
<evidence type="ECO:0000256" key="2">
    <source>
        <dbReference type="ARBA" id="ARBA00023125"/>
    </source>
</evidence>
<evidence type="ECO:0000259" key="4">
    <source>
        <dbReference type="PROSITE" id="PS01124"/>
    </source>
</evidence>
<evidence type="ECO:0000313" key="5">
    <source>
        <dbReference type="EMBL" id="OYN77512.1"/>
    </source>
</evidence>
<keyword evidence="3" id="KW-0804">Transcription</keyword>
<protein>
    <recommendedName>
        <fullName evidence="4">HTH araC/xylS-type domain-containing protein</fullName>
    </recommendedName>
</protein>
<evidence type="ECO:0000313" key="6">
    <source>
        <dbReference type="Proteomes" id="UP000216063"/>
    </source>
</evidence>
<dbReference type="InterPro" id="IPR018060">
    <property type="entry name" value="HTH_AraC"/>
</dbReference>
<dbReference type="PROSITE" id="PS01124">
    <property type="entry name" value="HTH_ARAC_FAMILY_2"/>
    <property type="match status" value="1"/>
</dbReference>
<sequence length="333" mass="35959">MYVIRGASLTGYVSLVRQLGGDPQALLRDVGISPHHAGDPGVLLPAAGVVSAIESAAVATNTADFGRRLADKHGAEIVAPLMVAARSATTATEGLAVLGKFAAAHSNGVSLDLLGGPHADLRFLAVRVVKDPSRPQHHSIEGSITVALRVLQAVLGSDFSPRTVHIPHPPLTSPHDYERFFGCRVLFDQPVPGLMFTSADLKRPTRPDAPVHDTAVRYLTMLTDKPAFSAEQTVTDVLKALLPLGTPRIATVARQFNVHPKALQRQLGAEGTTFADVLDRLRRETAERHLSDVDVSFAALARQLGYSNQSVFTRACLRWFGRTPSQYREHRDV</sequence>
<dbReference type="Gene3D" id="1.10.10.60">
    <property type="entry name" value="Homeodomain-like"/>
    <property type="match status" value="1"/>
</dbReference>
<dbReference type="Pfam" id="PF12625">
    <property type="entry name" value="Arabinose_bd"/>
    <property type="match status" value="1"/>
</dbReference>
<comment type="caution">
    <text evidence="5">The sequence shown here is derived from an EMBL/GenBank/DDBJ whole genome shotgun (WGS) entry which is preliminary data.</text>
</comment>
<evidence type="ECO:0000256" key="3">
    <source>
        <dbReference type="ARBA" id="ARBA00023163"/>
    </source>
</evidence>